<comment type="caution">
    <text evidence="2">The sequence shown here is derived from an EMBL/GenBank/DDBJ whole genome shotgun (WGS) entry which is preliminary data.</text>
</comment>
<name>A0ABW1S6M7_9PROT</name>
<keyword evidence="3" id="KW-1185">Reference proteome</keyword>
<gene>
    <name evidence="2" type="ORF">ACFQDM_02090</name>
</gene>
<evidence type="ECO:0000256" key="1">
    <source>
        <dbReference type="SAM" id="MobiDB-lite"/>
    </source>
</evidence>
<evidence type="ECO:0000313" key="2">
    <source>
        <dbReference type="EMBL" id="MFC6196848.1"/>
    </source>
</evidence>
<reference evidence="3" key="1">
    <citation type="journal article" date="2019" name="Int. J. Syst. Evol. Microbiol.">
        <title>The Global Catalogue of Microorganisms (GCM) 10K type strain sequencing project: providing services to taxonomists for standard genome sequencing and annotation.</title>
        <authorList>
            <consortium name="The Broad Institute Genomics Platform"/>
            <consortium name="The Broad Institute Genome Sequencing Center for Infectious Disease"/>
            <person name="Wu L."/>
            <person name="Ma J."/>
        </authorList>
    </citation>
    <scope>NUCLEOTIDE SEQUENCE [LARGE SCALE GENOMIC DNA]</scope>
    <source>
        <strain evidence="3">CGMCC-1.15741</strain>
    </source>
</reference>
<accession>A0ABW1S6M7</accession>
<organism evidence="2 3">
    <name type="scientific">Ponticaulis profundi</name>
    <dbReference type="NCBI Taxonomy" id="2665222"/>
    <lineage>
        <taxon>Bacteria</taxon>
        <taxon>Pseudomonadati</taxon>
        <taxon>Pseudomonadota</taxon>
        <taxon>Alphaproteobacteria</taxon>
        <taxon>Hyphomonadales</taxon>
        <taxon>Hyphomonadaceae</taxon>
        <taxon>Ponticaulis</taxon>
    </lineage>
</organism>
<dbReference type="RefSeq" id="WP_377374798.1">
    <property type="nucleotide sequence ID" value="NZ_JBHSSW010000003.1"/>
</dbReference>
<feature type="region of interest" description="Disordered" evidence="1">
    <location>
        <begin position="31"/>
        <end position="62"/>
    </location>
</feature>
<dbReference type="EMBL" id="JBHSSW010000003">
    <property type="protein sequence ID" value="MFC6196848.1"/>
    <property type="molecule type" value="Genomic_DNA"/>
</dbReference>
<feature type="compositionally biased region" description="Basic and acidic residues" evidence="1">
    <location>
        <begin position="49"/>
        <end position="61"/>
    </location>
</feature>
<dbReference type="InterPro" id="IPR022254">
    <property type="entry name" value="DUF3775"/>
</dbReference>
<feature type="compositionally biased region" description="Polar residues" evidence="1">
    <location>
        <begin position="34"/>
        <end position="43"/>
    </location>
</feature>
<evidence type="ECO:0000313" key="3">
    <source>
        <dbReference type="Proteomes" id="UP001596303"/>
    </source>
</evidence>
<sequence>MKTIETGRKTEDFAVSEDVLATIILEAKSFDATVPQTDPNEASNDSDDREISALETQKDNPARQVLEQSINGLNDQQKANLVALAWVGRGDYDAVEWPDAMRTARERDGSATSYYLSGIPLLGNYLEAGADALGISVAAAETEALSHNQNPDPVRSVR</sequence>
<protein>
    <submittedName>
        <fullName evidence="2">DUF3775 domain-containing protein</fullName>
    </submittedName>
</protein>
<proteinExistence type="predicted"/>
<dbReference type="Pfam" id="PF12616">
    <property type="entry name" value="DUF3775"/>
    <property type="match status" value="1"/>
</dbReference>
<dbReference type="Proteomes" id="UP001596303">
    <property type="component" value="Unassembled WGS sequence"/>
</dbReference>